<evidence type="ECO:0000313" key="2">
    <source>
        <dbReference type="Proteomes" id="UP000195221"/>
    </source>
</evidence>
<organism evidence="1 2">
    <name type="scientific">Caballeronia sordidicola</name>
    <name type="common">Burkholderia sordidicola</name>
    <dbReference type="NCBI Taxonomy" id="196367"/>
    <lineage>
        <taxon>Bacteria</taxon>
        <taxon>Pseudomonadati</taxon>
        <taxon>Pseudomonadota</taxon>
        <taxon>Betaproteobacteria</taxon>
        <taxon>Burkholderiales</taxon>
        <taxon>Burkholderiaceae</taxon>
        <taxon>Caballeronia</taxon>
    </lineage>
</organism>
<dbReference type="RefSeq" id="WP_256935974.1">
    <property type="nucleotide sequence ID" value="NZ_NBTZ01000036.1"/>
</dbReference>
<reference evidence="1 2" key="1">
    <citation type="submission" date="2017-03" db="EMBL/GenBank/DDBJ databases">
        <title>Genome analysis of strain PAMC 26577.</title>
        <authorList>
            <person name="Oh H.-M."/>
            <person name="Yang J.-A."/>
        </authorList>
    </citation>
    <scope>NUCLEOTIDE SEQUENCE [LARGE SCALE GENOMIC DNA]</scope>
    <source>
        <strain evidence="1 2">PAMC 26577</strain>
    </source>
</reference>
<dbReference type="EMBL" id="NBTZ01000036">
    <property type="protein sequence ID" value="OTP76494.1"/>
    <property type="molecule type" value="Genomic_DNA"/>
</dbReference>
<dbReference type="AlphaFoldDB" id="A0A242MZD4"/>
<evidence type="ECO:0000313" key="1">
    <source>
        <dbReference type="EMBL" id="OTP76494.1"/>
    </source>
</evidence>
<dbReference type="Proteomes" id="UP000195221">
    <property type="component" value="Unassembled WGS sequence"/>
</dbReference>
<gene>
    <name evidence="1" type="ORF">PAMC26577_10520</name>
</gene>
<proteinExistence type="predicted"/>
<sequence length="84" mass="8759">MERNSVGAGIALEDASVEIGLGAKGCVETRRVYTDGISNIGDAYSVVAAGVKEPLSGGDRLVEIEAAWAAARTGYICSHDYKIL</sequence>
<protein>
    <submittedName>
        <fullName evidence="1">Uncharacterized protein</fullName>
    </submittedName>
</protein>
<comment type="caution">
    <text evidence="1">The sequence shown here is derived from an EMBL/GenBank/DDBJ whole genome shotgun (WGS) entry which is preliminary data.</text>
</comment>
<name>A0A242MZD4_CABSO</name>
<accession>A0A242MZD4</accession>